<dbReference type="STRING" id="608538.HTH_1522"/>
<dbReference type="Pfam" id="PF00753">
    <property type="entry name" value="Lactamase_B"/>
    <property type="match status" value="1"/>
</dbReference>
<dbReference type="OrthoDB" id="420651at2"/>
<evidence type="ECO:0000313" key="4">
    <source>
        <dbReference type="Proteomes" id="UP000002574"/>
    </source>
</evidence>
<dbReference type="PANTHER" id="PTHR42951:SF20">
    <property type="entry name" value="BETA LACTAMASE"/>
    <property type="match status" value="1"/>
</dbReference>
<dbReference type="InterPro" id="IPR050855">
    <property type="entry name" value="NDM-1-like"/>
</dbReference>
<protein>
    <submittedName>
        <fullName evidence="3">Beta-lactamase-like protein</fullName>
    </submittedName>
</protein>
<evidence type="ECO:0000256" key="1">
    <source>
        <dbReference type="SAM" id="SignalP"/>
    </source>
</evidence>
<dbReference type="Gene3D" id="3.60.15.10">
    <property type="entry name" value="Ribonuclease Z/Hydroxyacylglutathione hydrolase-like"/>
    <property type="match status" value="1"/>
</dbReference>
<dbReference type="Proteomes" id="UP000002574">
    <property type="component" value="Chromosome"/>
</dbReference>
<gene>
    <name evidence="3" type="primary">soxH</name>
    <name evidence="3" type="ordered locus">HTH_1522</name>
</gene>
<dbReference type="InterPro" id="IPR001279">
    <property type="entry name" value="Metallo-B-lactamas"/>
</dbReference>
<dbReference type="EMBL" id="AP011112">
    <property type="protein sequence ID" value="BAI69971.1"/>
    <property type="molecule type" value="Genomic_DNA"/>
</dbReference>
<name>D3DJG9_HYDTT</name>
<evidence type="ECO:0000259" key="2">
    <source>
        <dbReference type="SMART" id="SM00849"/>
    </source>
</evidence>
<feature type="chain" id="PRO_5003042158" evidence="1">
    <location>
        <begin position="17"/>
        <end position="320"/>
    </location>
</feature>
<dbReference type="SUPFAM" id="SSF56281">
    <property type="entry name" value="Metallo-hydrolase/oxidoreductase"/>
    <property type="match status" value="1"/>
</dbReference>
<sequence>MALLLSLILIFSFSFSQVSVRQTLKEIQPGIYGVFGTYEQVSKKNRGFISNAYFVVTKDGVIVFDALSTYRLGRELIESIRSITKKPIKYLVVSHYHTDHFYGAKALKDAGAILVAHPWSYEYLSGEESQRMFMARKELLGRELEGTKLLPPDITTSSSLTIHLGSEKFEVHHWCRAHTNGDIVMYMPSKRVLFAGDLVFGGRVPFLGSGNSKTWLECLDRIIQIKPQILLPGHGPYLRGEKEIEKQVMWTRQYIQDIRSVVKKLYEEGLSVEEVRNRANEEMLRINPEYAQVGAFFDVNPVNAYYVYFEVERELLENSR</sequence>
<dbReference type="InterPro" id="IPR036866">
    <property type="entry name" value="RibonucZ/Hydroxyglut_hydro"/>
</dbReference>
<dbReference type="KEGG" id="hte:Hydth_1510"/>
<feature type="signal peptide" evidence="1">
    <location>
        <begin position="1"/>
        <end position="16"/>
    </location>
</feature>
<evidence type="ECO:0000313" key="3">
    <source>
        <dbReference type="EMBL" id="BAI69971.1"/>
    </source>
</evidence>
<dbReference type="CDD" id="cd16282">
    <property type="entry name" value="metallo-hydrolase-like_MBL-fold"/>
    <property type="match status" value="1"/>
</dbReference>
<dbReference type="SMART" id="SM00849">
    <property type="entry name" value="Lactamase_B"/>
    <property type="match status" value="1"/>
</dbReference>
<accession>D3DJG9</accession>
<organism evidence="3 4">
    <name type="scientific">Hydrogenobacter thermophilus (strain DSM 6534 / IAM 12695 / TK-6)</name>
    <dbReference type="NCBI Taxonomy" id="608538"/>
    <lineage>
        <taxon>Bacteria</taxon>
        <taxon>Pseudomonadati</taxon>
        <taxon>Aquificota</taxon>
        <taxon>Aquificia</taxon>
        <taxon>Aquificales</taxon>
        <taxon>Aquificaceae</taxon>
        <taxon>Hydrogenobacter</taxon>
    </lineage>
</organism>
<keyword evidence="4" id="KW-1185">Reference proteome</keyword>
<reference evidence="3 4" key="1">
    <citation type="journal article" date="2010" name="J. Bacteriol.">
        <title>Complete genome sequence of the thermophilic, obligately chemolithoautotrophic hydrogen-oxidizing bacterium Hydrogenobacter thermophilus TK-6.</title>
        <authorList>
            <person name="Arai H."/>
            <person name="Kanbe H."/>
            <person name="Ishii M."/>
            <person name="Igarashi Y."/>
        </authorList>
    </citation>
    <scope>NUCLEOTIDE SEQUENCE [LARGE SCALE GENOMIC DNA]</scope>
    <source>
        <strain evidence="4">DSM 6534 / IAM 12695 / TK-6 [Tokyo]</strain>
    </source>
</reference>
<keyword evidence="1" id="KW-0732">Signal</keyword>
<dbReference type="PANTHER" id="PTHR42951">
    <property type="entry name" value="METALLO-BETA-LACTAMASE DOMAIN-CONTAINING"/>
    <property type="match status" value="1"/>
</dbReference>
<proteinExistence type="predicted"/>
<dbReference type="AlphaFoldDB" id="D3DJG9"/>
<dbReference type="RefSeq" id="WP_012964151.1">
    <property type="nucleotide sequence ID" value="NC_013799.1"/>
</dbReference>
<feature type="domain" description="Metallo-beta-lactamase" evidence="2">
    <location>
        <begin position="49"/>
        <end position="234"/>
    </location>
</feature>
<dbReference type="eggNOG" id="COG0491">
    <property type="taxonomic scope" value="Bacteria"/>
</dbReference>
<dbReference type="KEGG" id="hth:HTH_1522"/>